<gene>
    <name evidence="1" type="ORF">EHS13_01360</name>
</gene>
<keyword evidence="2" id="KW-1185">Reference proteome</keyword>
<sequence>MEEYIETSCIICGQMKPNGIRILSEFICEGCEAEMVQTDVQDVKYPYFIHQMKQILYRKNA</sequence>
<proteinExistence type="predicted"/>
<evidence type="ECO:0000313" key="2">
    <source>
        <dbReference type="Proteomes" id="UP000426246"/>
    </source>
</evidence>
<reference evidence="2" key="1">
    <citation type="submission" date="2018-11" db="EMBL/GenBank/DDBJ databases">
        <title>Complete genome sequence of Paenibacillus sp. ML311-T8.</title>
        <authorList>
            <person name="Nam Y.-D."/>
            <person name="Kang J."/>
            <person name="Chung W.-H."/>
            <person name="Park Y.S."/>
        </authorList>
    </citation>
    <scope>NUCLEOTIDE SEQUENCE [LARGE SCALE GENOMIC DNA]</scope>
    <source>
        <strain evidence="2">ML311-T8</strain>
    </source>
</reference>
<dbReference type="AlphaFoldDB" id="A0A6B8RDX2"/>
<dbReference type="EMBL" id="CP034235">
    <property type="protein sequence ID" value="QGQ93658.1"/>
    <property type="molecule type" value="Genomic_DNA"/>
</dbReference>
<accession>A0A6B8RDX2</accession>
<dbReference type="Proteomes" id="UP000426246">
    <property type="component" value="Chromosome"/>
</dbReference>
<dbReference type="Pfam" id="PF10764">
    <property type="entry name" value="Gin"/>
    <property type="match status" value="1"/>
</dbReference>
<protein>
    <submittedName>
        <fullName evidence="1">Inhibitor of sigma-G Gin</fullName>
    </submittedName>
</protein>
<dbReference type="RefSeq" id="WP_155698630.1">
    <property type="nucleotide sequence ID" value="NZ_CP034235.1"/>
</dbReference>
<dbReference type="KEGG" id="ppsc:EHS13_01360"/>
<name>A0A6B8RDX2_9BACL</name>
<dbReference type="InterPro" id="IPR019700">
    <property type="entry name" value="Sigma-G_inhibitor_Gin"/>
</dbReference>
<dbReference type="OrthoDB" id="2886653at2"/>
<evidence type="ECO:0000313" key="1">
    <source>
        <dbReference type="EMBL" id="QGQ93658.1"/>
    </source>
</evidence>
<organism evidence="1 2">
    <name type="scientific">Paenibacillus psychroresistens</name>
    <dbReference type="NCBI Taxonomy" id="1778678"/>
    <lineage>
        <taxon>Bacteria</taxon>
        <taxon>Bacillati</taxon>
        <taxon>Bacillota</taxon>
        <taxon>Bacilli</taxon>
        <taxon>Bacillales</taxon>
        <taxon>Paenibacillaceae</taxon>
        <taxon>Paenibacillus</taxon>
    </lineage>
</organism>